<organism evidence="1">
    <name type="scientific">marine sediment metagenome</name>
    <dbReference type="NCBI Taxonomy" id="412755"/>
    <lineage>
        <taxon>unclassified sequences</taxon>
        <taxon>metagenomes</taxon>
        <taxon>ecological metagenomes</taxon>
    </lineage>
</organism>
<name>A0A0F9N9Q2_9ZZZZ</name>
<comment type="caution">
    <text evidence="1">The sequence shown here is derived from an EMBL/GenBank/DDBJ whole genome shotgun (WGS) entry which is preliminary data.</text>
</comment>
<protein>
    <recommendedName>
        <fullName evidence="2">Peptidase C-terminal archaeal/bacterial domain-containing protein</fullName>
    </recommendedName>
</protein>
<dbReference type="Gene3D" id="2.60.120.380">
    <property type="match status" value="2"/>
</dbReference>
<dbReference type="Gene3D" id="2.60.220.30">
    <property type="match status" value="1"/>
</dbReference>
<reference evidence="1" key="1">
    <citation type="journal article" date="2015" name="Nature">
        <title>Complex archaea that bridge the gap between prokaryotes and eukaryotes.</title>
        <authorList>
            <person name="Spang A."/>
            <person name="Saw J.H."/>
            <person name="Jorgensen S.L."/>
            <person name="Zaremba-Niedzwiedzka K."/>
            <person name="Martijn J."/>
            <person name="Lind A.E."/>
            <person name="van Eijk R."/>
            <person name="Schleper C."/>
            <person name="Guy L."/>
            <person name="Ettema T.J."/>
        </authorList>
    </citation>
    <scope>NUCLEOTIDE SEQUENCE</scope>
</reference>
<proteinExistence type="predicted"/>
<dbReference type="AlphaFoldDB" id="A0A0F9N9Q2"/>
<dbReference type="SUPFAM" id="SSF89260">
    <property type="entry name" value="Collagen-binding domain"/>
    <property type="match status" value="1"/>
</dbReference>
<evidence type="ECO:0008006" key="2">
    <source>
        <dbReference type="Google" id="ProtNLM"/>
    </source>
</evidence>
<gene>
    <name evidence="1" type="ORF">LCGC14_1288640</name>
</gene>
<feature type="non-terminal residue" evidence="1">
    <location>
        <position position="1"/>
    </location>
</feature>
<sequence>FYPSVDAFELNNRFGDATPLNLNVSTPINLLPGGDADWFAIDAPHHGELLLQASEVPETLAISMRVWNAEKNTITGWFAPLAAGGATDALVDLPAPGRYYIEVAGGDSKQRDINAFLFTNRFRAAADQGEPNDTFETATPVDLDNTYSGNILPAGDRDWCELVVDEAGELRILITNAAPELAISFRLWDAEKRTISDWFRPLSQGGDVEAVYPITEPGMYYVEVVDNDSSARSIQPYLLRFSMQPIDPAVMVPPADIASADVEPSTTGTLDPAGGEQVIEAPTASLEGVRLRVSANALPPGEPVELEMGLITNFDELNVDNVTHPELGALSVDGMLVPIGPVVNLEPNGLAFQAPVEVEIPLDPDLAPNATGYWVILGAVDEAGAWTWELMAREDVQVDQENRLVIIQIPYLAGVAAVGVVPDAVAEEAASAAVEATPEEVGLLKQMVSDYIIQFQVEDACFSRVASLGDPQRYADVLDRVQVRFDPTQDGERLGVMSADGSVLTMQKSPIQLAGDDLAARDAYMQALWVELTHTLEVENWDRWTQWILSSQQAVRAGRNTEYMVHAVNVLELIQQLEAQAREAGVDPAEIQARWPRIRTQLESGSANTFAPVPNLATLQAWTGFEVDLDAIEELYRSNECGPALQLAFAEAVASADEAPTEDATGEPYGVFQAGEEDHILVGRQSVLLATPACDLRGWPADCEVTVGQLSALQQALGPFDTRAEAEAAFCADLEADSVFRPVLVPNGRRGVMGFDGQEHWISNAPDCQ</sequence>
<evidence type="ECO:0000313" key="1">
    <source>
        <dbReference type="EMBL" id="KKM85480.1"/>
    </source>
</evidence>
<dbReference type="EMBL" id="LAZR01007404">
    <property type="protein sequence ID" value="KKM85480.1"/>
    <property type="molecule type" value="Genomic_DNA"/>
</dbReference>
<accession>A0A0F9N9Q2</accession>